<evidence type="ECO:0000313" key="2">
    <source>
        <dbReference type="EMBL" id="TQR42651.1"/>
    </source>
</evidence>
<keyword evidence="2" id="KW-0378">Hydrolase</keyword>
<comment type="caution">
    <text evidence="2">The sequence shown here is derived from an EMBL/GenBank/DDBJ whole genome shotgun (WGS) entry which is preliminary data.</text>
</comment>
<sequence length="281" mass="31361">MISRQSQYIIWAVDEMDKIVKKDSVEVLYSVEGSGSGLLLIHGTGATHQLWEELSHTLSAQFTVMSPNYGQLGANLRLELDDVVEQHLAVASQEGFEQFHVIGYSLGAEIAAALAAKYPMRVQSLTLIAGWVESDVSVHFQFDLWHKLLKSDRTAFAQFLMHTGYSSDYLNQYAIHELLAMTDDLAQNLAPEMNHHIELDTRINLRPLLGNITAPTLVIGLTHDRMVPVEQTKELAALISGSQYREIASGHLIVTENGVALLEELLLFLAQVDERLRSVLR</sequence>
<gene>
    <name evidence="2" type="ORF">C7Y44_21715</name>
</gene>
<dbReference type="Gene3D" id="3.40.50.1820">
    <property type="entry name" value="alpha/beta hydrolase"/>
    <property type="match status" value="1"/>
</dbReference>
<dbReference type="SUPFAM" id="SSF53474">
    <property type="entry name" value="alpha/beta-Hydrolases"/>
    <property type="match status" value="1"/>
</dbReference>
<organism evidence="2 3">
    <name type="scientific">Paenibacillus popilliae</name>
    <name type="common">Bacillus popilliae</name>
    <dbReference type="NCBI Taxonomy" id="78057"/>
    <lineage>
        <taxon>Bacteria</taxon>
        <taxon>Bacillati</taxon>
        <taxon>Bacillota</taxon>
        <taxon>Bacilli</taxon>
        <taxon>Bacillales</taxon>
        <taxon>Paenibacillaceae</taxon>
        <taxon>Paenibacillus</taxon>
    </lineage>
</organism>
<dbReference type="GO" id="GO:0016787">
    <property type="term" value="F:hydrolase activity"/>
    <property type="evidence" value="ECO:0007669"/>
    <property type="project" value="UniProtKB-KW"/>
</dbReference>
<dbReference type="PRINTS" id="PR00111">
    <property type="entry name" value="ABHYDROLASE"/>
</dbReference>
<dbReference type="InterPro" id="IPR029058">
    <property type="entry name" value="AB_hydrolase_fold"/>
</dbReference>
<accession>A0ABY3AJN1</accession>
<dbReference type="Proteomes" id="UP000316208">
    <property type="component" value="Unassembled WGS sequence"/>
</dbReference>
<evidence type="ECO:0000313" key="3">
    <source>
        <dbReference type="Proteomes" id="UP000316208"/>
    </source>
</evidence>
<dbReference type="InterPro" id="IPR000073">
    <property type="entry name" value="AB_hydrolase_1"/>
</dbReference>
<reference evidence="2 3" key="1">
    <citation type="submission" date="2018-03" db="EMBL/GenBank/DDBJ databases">
        <title>Aerobic endospore-forming bacteria genome sequencing and assembly.</title>
        <authorList>
            <person name="Cavalcante D.A."/>
            <person name="Driks A."/>
            <person name="Putonti C."/>
            <person name="De-Souza M.T."/>
        </authorList>
    </citation>
    <scope>NUCLEOTIDE SEQUENCE [LARGE SCALE GENOMIC DNA]</scope>
    <source>
        <strain evidence="2 3">SDF0028</strain>
    </source>
</reference>
<dbReference type="Pfam" id="PF00561">
    <property type="entry name" value="Abhydrolase_1"/>
    <property type="match status" value="1"/>
</dbReference>
<keyword evidence="3" id="KW-1185">Reference proteome</keyword>
<dbReference type="PANTHER" id="PTHR43433">
    <property type="entry name" value="HYDROLASE, ALPHA/BETA FOLD FAMILY PROTEIN"/>
    <property type="match status" value="1"/>
</dbReference>
<evidence type="ECO:0000259" key="1">
    <source>
        <dbReference type="Pfam" id="PF00561"/>
    </source>
</evidence>
<feature type="domain" description="AB hydrolase-1" evidence="1">
    <location>
        <begin position="38"/>
        <end position="256"/>
    </location>
</feature>
<dbReference type="PANTHER" id="PTHR43433:SF1">
    <property type="entry name" value="BLL5160 PROTEIN"/>
    <property type="match status" value="1"/>
</dbReference>
<name>A0ABY3AJN1_PAEPP</name>
<dbReference type="EMBL" id="SADY01000007">
    <property type="protein sequence ID" value="TQR42651.1"/>
    <property type="molecule type" value="Genomic_DNA"/>
</dbReference>
<proteinExistence type="predicted"/>
<dbReference type="InterPro" id="IPR050471">
    <property type="entry name" value="AB_hydrolase"/>
</dbReference>
<protein>
    <submittedName>
        <fullName evidence="2">Alpha/beta fold hydrolase</fullName>
    </submittedName>
</protein>